<evidence type="ECO:0000259" key="1">
    <source>
        <dbReference type="Pfam" id="PF12697"/>
    </source>
</evidence>
<organism evidence="2 3">
    <name type="scientific">Microbulbifer echini</name>
    <dbReference type="NCBI Taxonomy" id="1529067"/>
    <lineage>
        <taxon>Bacteria</taxon>
        <taxon>Pseudomonadati</taxon>
        <taxon>Pseudomonadota</taxon>
        <taxon>Gammaproteobacteria</taxon>
        <taxon>Cellvibrionales</taxon>
        <taxon>Microbulbiferaceae</taxon>
        <taxon>Microbulbifer</taxon>
    </lineage>
</organism>
<sequence length="257" mass="29016">MDTPIVLIHGTNAGPWTMENFHRYFNQKGFHCHSPSYRYHENLKSQESQTLLKGVSIADYVADIVSFVQSLSRKPIVVGHSLGGVIAQKVAAMGLTEAIVLLNGSVNWGILPTTKQERALGKMFMSAGRFWEEVLLPDFETMAKFGLNKLDIEDQQRVFSRLGPESGRVLFELFFWLFDNNKTTRIDYDKIRCPILIVSGSDDLAIPPSTALQIAKRQSAPTTFYNAVGYGHYLMLEPGWDRIAAFCSDWILKNNHQ</sequence>
<name>A0ABV4NLD1_9GAMM</name>
<dbReference type="SUPFAM" id="SSF53474">
    <property type="entry name" value="alpha/beta-Hydrolases"/>
    <property type="match status" value="1"/>
</dbReference>
<evidence type="ECO:0000313" key="3">
    <source>
        <dbReference type="Proteomes" id="UP001569414"/>
    </source>
</evidence>
<dbReference type="Pfam" id="PF12697">
    <property type="entry name" value="Abhydrolase_6"/>
    <property type="match status" value="1"/>
</dbReference>
<comment type="caution">
    <text evidence="2">The sequence shown here is derived from an EMBL/GenBank/DDBJ whole genome shotgun (WGS) entry which is preliminary data.</text>
</comment>
<accession>A0ABV4NLD1</accession>
<dbReference type="InterPro" id="IPR000073">
    <property type="entry name" value="AB_hydrolase_1"/>
</dbReference>
<protein>
    <submittedName>
        <fullName evidence="2">Alpha/beta hydrolase</fullName>
    </submittedName>
</protein>
<dbReference type="InterPro" id="IPR050228">
    <property type="entry name" value="Carboxylesterase_BioH"/>
</dbReference>
<keyword evidence="2" id="KW-0378">Hydrolase</keyword>
<reference evidence="2 3" key="1">
    <citation type="submission" date="2024-08" db="EMBL/GenBank/DDBJ databases">
        <authorList>
            <person name="Ishaq N."/>
        </authorList>
    </citation>
    <scope>NUCLEOTIDE SEQUENCE [LARGE SCALE GENOMIC DNA]</scope>
    <source>
        <strain evidence="2 3">JCM 30400</strain>
    </source>
</reference>
<feature type="domain" description="AB hydrolase-1" evidence="1">
    <location>
        <begin position="5"/>
        <end position="238"/>
    </location>
</feature>
<dbReference type="InterPro" id="IPR029058">
    <property type="entry name" value="AB_hydrolase_fold"/>
</dbReference>
<evidence type="ECO:0000313" key="2">
    <source>
        <dbReference type="EMBL" id="MFA0790374.1"/>
    </source>
</evidence>
<dbReference type="PANTHER" id="PTHR43194:SF2">
    <property type="entry name" value="PEROXISOMAL MEMBRANE PROTEIN LPX1"/>
    <property type="match status" value="1"/>
</dbReference>
<keyword evidence="3" id="KW-1185">Reference proteome</keyword>
<dbReference type="GO" id="GO:0016787">
    <property type="term" value="F:hydrolase activity"/>
    <property type="evidence" value="ECO:0007669"/>
    <property type="project" value="UniProtKB-KW"/>
</dbReference>
<dbReference type="Gene3D" id="3.40.50.1820">
    <property type="entry name" value="alpha/beta hydrolase"/>
    <property type="match status" value="1"/>
</dbReference>
<dbReference type="Proteomes" id="UP001569414">
    <property type="component" value="Unassembled WGS sequence"/>
</dbReference>
<gene>
    <name evidence="2" type="ORF">ACCI51_07430</name>
</gene>
<proteinExistence type="predicted"/>
<dbReference type="RefSeq" id="WP_299586994.1">
    <property type="nucleotide sequence ID" value="NZ_JBGMEL010000006.1"/>
</dbReference>
<dbReference type="PANTHER" id="PTHR43194">
    <property type="entry name" value="HYDROLASE ALPHA/BETA FOLD FAMILY"/>
    <property type="match status" value="1"/>
</dbReference>
<dbReference type="EMBL" id="JBGMEL010000006">
    <property type="protein sequence ID" value="MFA0790374.1"/>
    <property type="molecule type" value="Genomic_DNA"/>
</dbReference>